<evidence type="ECO:0000313" key="2">
    <source>
        <dbReference type="Proteomes" id="UP001156691"/>
    </source>
</evidence>
<reference evidence="2" key="1">
    <citation type="journal article" date="2019" name="Int. J. Syst. Evol. Microbiol.">
        <title>The Global Catalogue of Microorganisms (GCM) 10K type strain sequencing project: providing services to taxonomists for standard genome sequencing and annotation.</title>
        <authorList>
            <consortium name="The Broad Institute Genomics Platform"/>
            <consortium name="The Broad Institute Genome Sequencing Center for Infectious Disease"/>
            <person name="Wu L."/>
            <person name="Ma J."/>
        </authorList>
    </citation>
    <scope>NUCLEOTIDE SEQUENCE [LARGE SCALE GENOMIC DNA]</scope>
    <source>
        <strain evidence="2">NBRC 112416</strain>
    </source>
</reference>
<organism evidence="1 2">
    <name type="scientific">Devosia nitrariae</name>
    <dbReference type="NCBI Taxonomy" id="2071872"/>
    <lineage>
        <taxon>Bacteria</taxon>
        <taxon>Pseudomonadati</taxon>
        <taxon>Pseudomonadota</taxon>
        <taxon>Alphaproteobacteria</taxon>
        <taxon>Hyphomicrobiales</taxon>
        <taxon>Devosiaceae</taxon>
        <taxon>Devosia</taxon>
    </lineage>
</organism>
<dbReference type="EMBL" id="BSNS01000011">
    <property type="protein sequence ID" value="GLQ54976.1"/>
    <property type="molecule type" value="Genomic_DNA"/>
</dbReference>
<evidence type="ECO:0008006" key="3">
    <source>
        <dbReference type="Google" id="ProtNLM"/>
    </source>
</evidence>
<protein>
    <recommendedName>
        <fullName evidence="3">Nucleotidyltransferase AbiEii toxin of type IV toxin-antitoxin system</fullName>
    </recommendedName>
</protein>
<dbReference type="Proteomes" id="UP001156691">
    <property type="component" value="Unassembled WGS sequence"/>
</dbReference>
<sequence>MALTPLQRQVMQVIAANRSETSYMAGGAVLNKDWSRLSDDLDIFHDTDEEIVASAQSDIDALRSAGFKVNIDVLVYGVVECTVSRDRDATVLQWMSETRIRFFPLVRDEEWGARLNSADLAVNKVLAASSRSKARDFVDLITIAENYACLGPLIMAAAGKPPNYSPQRMIDEIRRRSLSIPAEEYRSVRGLPEHASVGLIRDSLLKALDQAEAYITSVRPELVGLLAVNEKGLPVEVTEESAGNLTFRKATAEAEPMPDISGQSPGFDL</sequence>
<comment type="caution">
    <text evidence="1">The sequence shown here is derived from an EMBL/GenBank/DDBJ whole genome shotgun (WGS) entry which is preliminary data.</text>
</comment>
<keyword evidence="2" id="KW-1185">Reference proteome</keyword>
<gene>
    <name evidence="1" type="ORF">GCM10010862_22350</name>
</gene>
<name>A0ABQ5W5N7_9HYPH</name>
<accession>A0ABQ5W5N7</accession>
<proteinExistence type="predicted"/>
<evidence type="ECO:0000313" key="1">
    <source>
        <dbReference type="EMBL" id="GLQ54976.1"/>
    </source>
</evidence>